<accession>A0A4S1XAG0</accession>
<protein>
    <submittedName>
        <fullName evidence="1">Uncharacterized protein</fullName>
    </submittedName>
</protein>
<reference evidence="1 2" key="1">
    <citation type="submission" date="2019-04" db="EMBL/GenBank/DDBJ databases">
        <title>Sphingomonas psychrotolerans sp. nov., isolated from soil in the Tianshan Mountains, Xinjiang, China.</title>
        <authorList>
            <person name="Luo Y."/>
            <person name="Sheng H."/>
        </authorList>
    </citation>
    <scope>NUCLEOTIDE SEQUENCE [LARGE SCALE GENOMIC DNA]</scope>
    <source>
        <strain evidence="1 2">ZFGT-11</strain>
    </source>
</reference>
<evidence type="ECO:0000313" key="2">
    <source>
        <dbReference type="Proteomes" id="UP000306147"/>
    </source>
</evidence>
<dbReference type="RefSeq" id="WP_135964383.1">
    <property type="nucleotide sequence ID" value="NZ_SRXT01000005.1"/>
</dbReference>
<organism evidence="1 2">
    <name type="scientific">Sphingomonas gei</name>
    <dbReference type="NCBI Taxonomy" id="1395960"/>
    <lineage>
        <taxon>Bacteria</taxon>
        <taxon>Pseudomonadati</taxon>
        <taxon>Pseudomonadota</taxon>
        <taxon>Alphaproteobacteria</taxon>
        <taxon>Sphingomonadales</taxon>
        <taxon>Sphingomonadaceae</taxon>
        <taxon>Sphingomonas</taxon>
    </lineage>
</organism>
<evidence type="ECO:0000313" key="1">
    <source>
        <dbReference type="EMBL" id="TGX52673.1"/>
    </source>
</evidence>
<dbReference type="EMBL" id="SRXT01000005">
    <property type="protein sequence ID" value="TGX52673.1"/>
    <property type="molecule type" value="Genomic_DNA"/>
</dbReference>
<dbReference type="AlphaFoldDB" id="A0A4S1XAG0"/>
<gene>
    <name evidence="1" type="ORF">E5A73_13580</name>
</gene>
<comment type="caution">
    <text evidence="1">The sequence shown here is derived from an EMBL/GenBank/DDBJ whole genome shotgun (WGS) entry which is preliminary data.</text>
</comment>
<proteinExistence type="predicted"/>
<name>A0A4S1XAG0_9SPHN</name>
<keyword evidence="2" id="KW-1185">Reference proteome</keyword>
<dbReference type="OrthoDB" id="7575262at2"/>
<sequence length="74" mass="8086">MTQGRQLVAGVREAAARHHIAWGELVPTPHAVNRDAEAAEDAAYAEMEAAKQRLRDHICDFYGISSAELGSLVR</sequence>
<dbReference type="Proteomes" id="UP000306147">
    <property type="component" value="Unassembled WGS sequence"/>
</dbReference>